<sequence length="99" mass="11539">MEKRHTLTDNTALRRYEFDLGGDKAVIEYILGPGYRILTHTEVPPKFEGQGIGRELVAAALEDLRDKKLQVIPQCSFVAQYIDRHPQWEKLVFRETVRR</sequence>
<feature type="domain" description="N-acetyltransferase" evidence="1">
    <location>
        <begin position="8"/>
        <end position="93"/>
    </location>
</feature>
<proteinExistence type="predicted"/>
<dbReference type="SUPFAM" id="SSF55729">
    <property type="entry name" value="Acyl-CoA N-acyltransferases (Nat)"/>
    <property type="match status" value="1"/>
</dbReference>
<dbReference type="Pfam" id="PF14542">
    <property type="entry name" value="Acetyltransf_CG"/>
    <property type="match status" value="1"/>
</dbReference>
<dbReference type="Gene3D" id="3.40.630.30">
    <property type="match status" value="1"/>
</dbReference>
<accession>A0A4Y1X1A6</accession>
<organism evidence="2 3">
    <name type="scientific">Alistipes dispar</name>
    <dbReference type="NCBI Taxonomy" id="2585119"/>
    <lineage>
        <taxon>Bacteria</taxon>
        <taxon>Pseudomonadati</taxon>
        <taxon>Bacteroidota</taxon>
        <taxon>Bacteroidia</taxon>
        <taxon>Bacteroidales</taxon>
        <taxon>Rikenellaceae</taxon>
        <taxon>Alistipes</taxon>
    </lineage>
</organism>
<dbReference type="PANTHER" id="PTHR31435">
    <property type="entry name" value="PROTEIN NATD1"/>
    <property type="match status" value="1"/>
</dbReference>
<keyword evidence="2" id="KW-0808">Transferase</keyword>
<evidence type="ECO:0000313" key="2">
    <source>
        <dbReference type="EMBL" id="BBL07097.1"/>
    </source>
</evidence>
<dbReference type="InterPro" id="IPR016181">
    <property type="entry name" value="Acyl_CoA_acyltransferase"/>
</dbReference>
<dbReference type="PROSITE" id="PS51729">
    <property type="entry name" value="GNAT_YJDJ"/>
    <property type="match status" value="1"/>
</dbReference>
<evidence type="ECO:0000313" key="3">
    <source>
        <dbReference type="Proteomes" id="UP000319374"/>
    </source>
</evidence>
<dbReference type="OrthoDB" id="1120671at2"/>
<dbReference type="GeneID" id="98673721"/>
<dbReference type="InterPro" id="IPR045057">
    <property type="entry name" value="Gcn5-rel_NAT"/>
</dbReference>
<dbReference type="EMBL" id="AP019736">
    <property type="protein sequence ID" value="BBL07097.1"/>
    <property type="molecule type" value="Genomic_DNA"/>
</dbReference>
<dbReference type="CDD" id="cd04301">
    <property type="entry name" value="NAT_SF"/>
    <property type="match status" value="1"/>
</dbReference>
<dbReference type="PANTHER" id="PTHR31435:SF10">
    <property type="entry name" value="BSR4717 PROTEIN"/>
    <property type="match status" value="1"/>
</dbReference>
<protein>
    <submittedName>
        <fullName evidence="2">N-acetyltransferase</fullName>
    </submittedName>
</protein>
<dbReference type="GO" id="GO:0016740">
    <property type="term" value="F:transferase activity"/>
    <property type="evidence" value="ECO:0007669"/>
    <property type="project" value="UniProtKB-KW"/>
</dbReference>
<keyword evidence="3" id="KW-1185">Reference proteome</keyword>
<dbReference type="AlphaFoldDB" id="A0A4Y1X1A6"/>
<name>A0A4Y1X1A6_9BACT</name>
<dbReference type="RefSeq" id="WP_141429111.1">
    <property type="nucleotide sequence ID" value="NZ_AP019736.1"/>
</dbReference>
<evidence type="ECO:0000259" key="1">
    <source>
        <dbReference type="PROSITE" id="PS51729"/>
    </source>
</evidence>
<gene>
    <name evidence="2" type="ORF">A5CPEGH6_17350</name>
</gene>
<dbReference type="InterPro" id="IPR031165">
    <property type="entry name" value="GNAT_YJDJ"/>
</dbReference>
<dbReference type="KEGG" id="ada:A5CPEGH6_17350"/>
<dbReference type="Proteomes" id="UP000319374">
    <property type="component" value="Chromosome"/>
</dbReference>
<reference evidence="3" key="1">
    <citation type="submission" date="2019-06" db="EMBL/GenBank/DDBJ databases">
        <title>Alistipes onderdonkii subsp. vulgaris subsp. nov., Alistipes dispar sp. nov. and Alistipes communis sp. nov., isolated from human faeces, and creation of Alistipes onderdonkii subsp. onderdonkii subsp. nov.</title>
        <authorList>
            <person name="Sakamoto M."/>
            <person name="Ikeyama N."/>
            <person name="Ogata Y."/>
            <person name="Suda W."/>
            <person name="Iino T."/>
            <person name="Hattori M."/>
            <person name="Ohkuma M."/>
        </authorList>
    </citation>
    <scope>NUCLEOTIDE SEQUENCE [LARGE SCALE GENOMIC DNA]</scope>
    <source>
        <strain evidence="3">5CPEGH6</strain>
    </source>
</reference>